<dbReference type="Gene3D" id="1.10.10.800">
    <property type="match status" value="1"/>
</dbReference>
<dbReference type="PANTHER" id="PTHR47751:SF1">
    <property type="entry name" value="SUPERFAMILY HYDROLASE, PUTATIVE (AFU_ORTHOLOGUE AFUA_2G16580)-RELATED"/>
    <property type="match status" value="1"/>
</dbReference>
<evidence type="ECO:0000256" key="2">
    <source>
        <dbReference type="SAM" id="SignalP"/>
    </source>
</evidence>
<feature type="chain" id="PRO_5046005213" evidence="2">
    <location>
        <begin position="29"/>
        <end position="376"/>
    </location>
</feature>
<evidence type="ECO:0000313" key="4">
    <source>
        <dbReference type="EMBL" id="MFC0560505.1"/>
    </source>
</evidence>
<dbReference type="InterPro" id="IPR000383">
    <property type="entry name" value="Xaa-Pro-like_dom"/>
</dbReference>
<comment type="caution">
    <text evidence="4">The sequence shown here is derived from an EMBL/GenBank/DDBJ whole genome shotgun (WGS) entry which is preliminary data.</text>
</comment>
<sequence length="376" mass="41389">MKKNILRKQSFLTLVLIGLVLFFASACAPTQGNEESTVDEDTQGNEESTVQADTVDTAEWDKTFPQSEEVTLEKVSFDNRFGIELVADMYIPNDIDSSAELPAIIVGHPFGGVKEQTSGLYAQEMAERGFVTIAFDASYNGESGGEPRNIASPEAFVEDFSAAVDFLGTHELVDRDRIGVIGICGSGGFTINAAQVDPRLKAVATVSMYDMGRANREGLGLAPVADEVMTEEEWRAALEEAAEQRWIEAEGGEPIQDLVGSAVELKPSQLAAGQEFGEYYRTPRGEHPRSIPMSLTSRGALMNFFPFEQIEMISPRPLLFIAGENAHSKYHSEDAYELAGEEKELYIVPDAGHVDLYDNMELIPFDKLESYFQENL</sequence>
<dbReference type="EMBL" id="JBHLTR010000028">
    <property type="protein sequence ID" value="MFC0560505.1"/>
    <property type="molecule type" value="Genomic_DNA"/>
</dbReference>
<feature type="region of interest" description="Disordered" evidence="1">
    <location>
        <begin position="32"/>
        <end position="53"/>
    </location>
</feature>
<dbReference type="Proteomes" id="UP001589833">
    <property type="component" value="Unassembled WGS sequence"/>
</dbReference>
<dbReference type="Gene3D" id="3.40.50.1820">
    <property type="entry name" value="alpha/beta hydrolase"/>
    <property type="match status" value="1"/>
</dbReference>
<gene>
    <name evidence="4" type="ORF">ACFFH4_16045</name>
</gene>
<feature type="signal peptide" evidence="2">
    <location>
        <begin position="1"/>
        <end position="28"/>
    </location>
</feature>
<proteinExistence type="predicted"/>
<dbReference type="Pfam" id="PF02129">
    <property type="entry name" value="Peptidase_S15"/>
    <property type="match status" value="1"/>
</dbReference>
<name>A0ABV6NIA5_9BACI</name>
<evidence type="ECO:0000256" key="1">
    <source>
        <dbReference type="SAM" id="MobiDB-lite"/>
    </source>
</evidence>
<keyword evidence="4" id="KW-0378">Hydrolase</keyword>
<dbReference type="SUPFAM" id="SSF53474">
    <property type="entry name" value="alpha/beta-Hydrolases"/>
    <property type="match status" value="1"/>
</dbReference>
<organism evidence="4 5">
    <name type="scientific">Halalkalibacter alkalisediminis</name>
    <dbReference type="NCBI Taxonomy" id="935616"/>
    <lineage>
        <taxon>Bacteria</taxon>
        <taxon>Bacillati</taxon>
        <taxon>Bacillota</taxon>
        <taxon>Bacilli</taxon>
        <taxon>Bacillales</taxon>
        <taxon>Bacillaceae</taxon>
        <taxon>Halalkalibacter</taxon>
    </lineage>
</organism>
<dbReference type="InterPro" id="IPR051411">
    <property type="entry name" value="Polyketide_trans_af380"/>
</dbReference>
<evidence type="ECO:0000313" key="5">
    <source>
        <dbReference type="Proteomes" id="UP001589833"/>
    </source>
</evidence>
<dbReference type="GO" id="GO:0016787">
    <property type="term" value="F:hydrolase activity"/>
    <property type="evidence" value="ECO:0007669"/>
    <property type="project" value="UniProtKB-KW"/>
</dbReference>
<dbReference type="RefSeq" id="WP_273847977.1">
    <property type="nucleotide sequence ID" value="NZ_JAQQWT010000043.1"/>
</dbReference>
<accession>A0ABV6NIA5</accession>
<reference evidence="4 5" key="1">
    <citation type="submission" date="2024-09" db="EMBL/GenBank/DDBJ databases">
        <authorList>
            <person name="Sun Q."/>
            <person name="Mori K."/>
        </authorList>
    </citation>
    <scope>NUCLEOTIDE SEQUENCE [LARGE SCALE GENOMIC DNA]</scope>
    <source>
        <strain evidence="4 5">NCAIM B.02301</strain>
    </source>
</reference>
<evidence type="ECO:0000259" key="3">
    <source>
        <dbReference type="Pfam" id="PF02129"/>
    </source>
</evidence>
<dbReference type="PANTHER" id="PTHR47751">
    <property type="entry name" value="SUPERFAMILY HYDROLASE, PUTATIVE (AFU_ORTHOLOGUE AFUA_2G16580)-RELATED"/>
    <property type="match status" value="1"/>
</dbReference>
<keyword evidence="5" id="KW-1185">Reference proteome</keyword>
<feature type="domain" description="Xaa-Pro dipeptidyl-peptidase-like" evidence="3">
    <location>
        <begin position="82"/>
        <end position="219"/>
    </location>
</feature>
<dbReference type="InterPro" id="IPR029058">
    <property type="entry name" value="AB_hydrolase_fold"/>
</dbReference>
<protein>
    <submittedName>
        <fullName evidence="4">CocE/NonD family hydrolase</fullName>
    </submittedName>
</protein>
<dbReference type="PROSITE" id="PS51257">
    <property type="entry name" value="PROKAR_LIPOPROTEIN"/>
    <property type="match status" value="1"/>
</dbReference>
<keyword evidence="2" id="KW-0732">Signal</keyword>